<sequence length="598" mass="66923">MWSRLAQWNTLRNQILFGFVTVMLVVLVCAGIVTFIAVSNLLTDKAEKQMKQTAIQANGRLEALISQIDTLTTQAVNDMNVQHLLQTIVEGRKETFEERQALLQFANSIQGYSDSVSSVELYTSDYRRLFPLDEQPLSERLSQPWIERADAEKGKLVWIGVDPNGSDSVLAIRRVNLVDRWFSGGGYLLIRMKSAYFNLQAPLSGGGQQESILLVDQAAQPIVVDGAFLPDLEKLQRAESQTVTWKDQHYVLVRETSERTGWTLMILYPVNAITEGISVLRSAVLASGALGLILFLVLSFVLSTMITRPILRLMKAMRNTRQGVLTPSTVVSYTSELNDLNMTYNHMVEDINRLIKLVYEEELLRSRAELQALQAQINPHFLYNTLEALNWSLQERDQEDLAELVVGMSELFRYVIGSPGKDAWVTIGEELEHVETYLRIMSVRCGERLEWSLECPDPFRFVRMPRLLIQPLVENAILHGVEGKTGQGRIDIRIEAAPDDDRLLCVSVRDDGPGMEASRLQAVKESILLGTTSSARGNGMGLSNVHRRLQLYYSASAPACSGLVMESTPGLGVTVSFMIPKDEEENGYAAAAKSYTDR</sequence>
<dbReference type="Pfam" id="PF00672">
    <property type="entry name" value="HAMP"/>
    <property type="match status" value="1"/>
</dbReference>
<dbReference type="Pfam" id="PF06580">
    <property type="entry name" value="His_kinase"/>
    <property type="match status" value="1"/>
</dbReference>
<accession>A0ABV6DU36</accession>
<reference evidence="15 16" key="1">
    <citation type="submission" date="2024-09" db="EMBL/GenBank/DDBJ databases">
        <authorList>
            <person name="Sun Q."/>
            <person name="Mori K."/>
        </authorList>
    </citation>
    <scope>NUCLEOTIDE SEQUENCE [LARGE SCALE GENOMIC DNA]</scope>
    <source>
        <strain evidence="15 16">CCM 7759</strain>
    </source>
</reference>
<comment type="catalytic activity">
    <reaction evidence="1">
        <text>ATP + protein L-histidine = ADP + protein N-phospho-L-histidine.</text>
        <dbReference type="EC" id="2.7.13.3"/>
    </reaction>
</comment>
<evidence type="ECO:0000256" key="1">
    <source>
        <dbReference type="ARBA" id="ARBA00000085"/>
    </source>
</evidence>
<gene>
    <name evidence="15" type="ORF">ACFFK0_27675</name>
</gene>
<dbReference type="Proteomes" id="UP001589776">
    <property type="component" value="Unassembled WGS sequence"/>
</dbReference>
<dbReference type="PANTHER" id="PTHR34220:SF7">
    <property type="entry name" value="SENSOR HISTIDINE KINASE YPDA"/>
    <property type="match status" value="1"/>
</dbReference>
<keyword evidence="11 12" id="KW-0472">Membrane</keyword>
<proteinExistence type="predicted"/>
<evidence type="ECO:0000313" key="16">
    <source>
        <dbReference type="Proteomes" id="UP001589776"/>
    </source>
</evidence>
<dbReference type="CDD" id="cd06225">
    <property type="entry name" value="HAMP"/>
    <property type="match status" value="1"/>
</dbReference>
<evidence type="ECO:0000256" key="11">
    <source>
        <dbReference type="ARBA" id="ARBA00023136"/>
    </source>
</evidence>
<evidence type="ECO:0000256" key="12">
    <source>
        <dbReference type="SAM" id="Phobius"/>
    </source>
</evidence>
<evidence type="ECO:0000256" key="6">
    <source>
        <dbReference type="ARBA" id="ARBA00022679"/>
    </source>
</evidence>
<keyword evidence="5" id="KW-0597">Phosphoprotein</keyword>
<feature type="domain" description="HAMP" evidence="14">
    <location>
        <begin position="304"/>
        <end position="356"/>
    </location>
</feature>
<dbReference type="InterPro" id="IPR004358">
    <property type="entry name" value="Sig_transdc_His_kin-like_C"/>
</dbReference>
<evidence type="ECO:0000256" key="7">
    <source>
        <dbReference type="ARBA" id="ARBA00022741"/>
    </source>
</evidence>
<keyword evidence="12" id="KW-0812">Transmembrane</keyword>
<evidence type="ECO:0000259" key="14">
    <source>
        <dbReference type="PROSITE" id="PS50885"/>
    </source>
</evidence>
<dbReference type="Gene3D" id="6.10.340.10">
    <property type="match status" value="1"/>
</dbReference>
<dbReference type="PRINTS" id="PR00344">
    <property type="entry name" value="BCTRLSENSOR"/>
</dbReference>
<dbReference type="EMBL" id="JBHLWN010000111">
    <property type="protein sequence ID" value="MFC0216181.1"/>
    <property type="molecule type" value="Genomic_DNA"/>
</dbReference>
<keyword evidence="9" id="KW-0067">ATP-binding</keyword>
<dbReference type="Pfam" id="PF02518">
    <property type="entry name" value="HATPase_c"/>
    <property type="match status" value="1"/>
</dbReference>
<keyword evidence="4" id="KW-1003">Cell membrane</keyword>
<comment type="caution">
    <text evidence="15">The sequence shown here is derived from an EMBL/GenBank/DDBJ whole genome shotgun (WGS) entry which is preliminary data.</text>
</comment>
<evidence type="ECO:0000259" key="13">
    <source>
        <dbReference type="PROSITE" id="PS50109"/>
    </source>
</evidence>
<dbReference type="InterPro" id="IPR010559">
    <property type="entry name" value="Sig_transdc_His_kin_internal"/>
</dbReference>
<dbReference type="InterPro" id="IPR036890">
    <property type="entry name" value="HATPase_C_sf"/>
</dbReference>
<dbReference type="SMART" id="SM00387">
    <property type="entry name" value="HATPase_c"/>
    <property type="match status" value="1"/>
</dbReference>
<dbReference type="InterPro" id="IPR005467">
    <property type="entry name" value="His_kinase_dom"/>
</dbReference>
<keyword evidence="16" id="KW-1185">Reference proteome</keyword>
<feature type="domain" description="Histidine kinase" evidence="13">
    <location>
        <begin position="468"/>
        <end position="583"/>
    </location>
</feature>
<keyword evidence="8 15" id="KW-0418">Kinase</keyword>
<feature type="transmembrane region" description="Helical" evidence="12">
    <location>
        <begin position="15"/>
        <end position="42"/>
    </location>
</feature>
<evidence type="ECO:0000256" key="8">
    <source>
        <dbReference type="ARBA" id="ARBA00022777"/>
    </source>
</evidence>
<dbReference type="PROSITE" id="PS50109">
    <property type="entry name" value="HIS_KIN"/>
    <property type="match status" value="1"/>
</dbReference>
<name>A0ABV6DU36_9BACL</name>
<dbReference type="InterPro" id="IPR003594">
    <property type="entry name" value="HATPase_dom"/>
</dbReference>
<dbReference type="SUPFAM" id="SSF55874">
    <property type="entry name" value="ATPase domain of HSP90 chaperone/DNA topoisomerase II/histidine kinase"/>
    <property type="match status" value="1"/>
</dbReference>
<dbReference type="PANTHER" id="PTHR34220">
    <property type="entry name" value="SENSOR HISTIDINE KINASE YPDA"/>
    <property type="match status" value="1"/>
</dbReference>
<keyword evidence="10" id="KW-0902">Two-component regulatory system</keyword>
<keyword evidence="6 15" id="KW-0808">Transferase</keyword>
<dbReference type="InterPro" id="IPR003660">
    <property type="entry name" value="HAMP_dom"/>
</dbReference>
<dbReference type="SMART" id="SM00304">
    <property type="entry name" value="HAMP"/>
    <property type="match status" value="1"/>
</dbReference>
<evidence type="ECO:0000313" key="15">
    <source>
        <dbReference type="EMBL" id="MFC0216181.1"/>
    </source>
</evidence>
<dbReference type="Gene3D" id="3.30.565.10">
    <property type="entry name" value="Histidine kinase-like ATPase, C-terminal domain"/>
    <property type="match status" value="1"/>
</dbReference>
<dbReference type="EC" id="2.7.13.3" evidence="3"/>
<keyword evidence="7" id="KW-0547">Nucleotide-binding</keyword>
<evidence type="ECO:0000256" key="9">
    <source>
        <dbReference type="ARBA" id="ARBA00022840"/>
    </source>
</evidence>
<evidence type="ECO:0000256" key="5">
    <source>
        <dbReference type="ARBA" id="ARBA00022553"/>
    </source>
</evidence>
<comment type="subcellular location">
    <subcellularLocation>
        <location evidence="2">Cell membrane</location>
        <topology evidence="2">Multi-pass membrane protein</topology>
    </subcellularLocation>
</comment>
<dbReference type="GO" id="GO:0004673">
    <property type="term" value="F:protein histidine kinase activity"/>
    <property type="evidence" value="ECO:0007669"/>
    <property type="project" value="UniProtKB-EC"/>
</dbReference>
<evidence type="ECO:0000256" key="10">
    <source>
        <dbReference type="ARBA" id="ARBA00023012"/>
    </source>
</evidence>
<feature type="transmembrane region" description="Helical" evidence="12">
    <location>
        <begin position="289"/>
        <end position="311"/>
    </location>
</feature>
<dbReference type="RefSeq" id="WP_377474103.1">
    <property type="nucleotide sequence ID" value="NZ_JBHLWN010000111.1"/>
</dbReference>
<dbReference type="PROSITE" id="PS50885">
    <property type="entry name" value="HAMP"/>
    <property type="match status" value="1"/>
</dbReference>
<keyword evidence="12" id="KW-1133">Transmembrane helix</keyword>
<dbReference type="SUPFAM" id="SSF158472">
    <property type="entry name" value="HAMP domain-like"/>
    <property type="match status" value="1"/>
</dbReference>
<evidence type="ECO:0000256" key="4">
    <source>
        <dbReference type="ARBA" id="ARBA00022475"/>
    </source>
</evidence>
<evidence type="ECO:0000256" key="2">
    <source>
        <dbReference type="ARBA" id="ARBA00004651"/>
    </source>
</evidence>
<evidence type="ECO:0000256" key="3">
    <source>
        <dbReference type="ARBA" id="ARBA00012438"/>
    </source>
</evidence>
<organism evidence="15 16">
    <name type="scientific">Paenibacillus chartarius</name>
    <dbReference type="NCBI Taxonomy" id="747481"/>
    <lineage>
        <taxon>Bacteria</taxon>
        <taxon>Bacillati</taxon>
        <taxon>Bacillota</taxon>
        <taxon>Bacilli</taxon>
        <taxon>Bacillales</taxon>
        <taxon>Paenibacillaceae</taxon>
        <taxon>Paenibacillus</taxon>
    </lineage>
</organism>
<dbReference type="InterPro" id="IPR050640">
    <property type="entry name" value="Bact_2-comp_sensor_kinase"/>
</dbReference>
<protein>
    <recommendedName>
        <fullName evidence="3">histidine kinase</fullName>
        <ecNumber evidence="3">2.7.13.3</ecNumber>
    </recommendedName>
</protein>